<dbReference type="EMBL" id="HBKQ01043218">
    <property type="protein sequence ID" value="CAE2267441.1"/>
    <property type="molecule type" value="Transcribed_RNA"/>
</dbReference>
<organism evidence="1">
    <name type="scientific">Odontella aurita</name>
    <dbReference type="NCBI Taxonomy" id="265563"/>
    <lineage>
        <taxon>Eukaryota</taxon>
        <taxon>Sar</taxon>
        <taxon>Stramenopiles</taxon>
        <taxon>Ochrophyta</taxon>
        <taxon>Bacillariophyta</taxon>
        <taxon>Mediophyceae</taxon>
        <taxon>Biddulphiophycidae</taxon>
        <taxon>Eupodiscales</taxon>
        <taxon>Odontellaceae</taxon>
        <taxon>Odontella</taxon>
    </lineage>
</organism>
<dbReference type="AlphaFoldDB" id="A0A7S4N5X2"/>
<reference evidence="1" key="1">
    <citation type="submission" date="2021-01" db="EMBL/GenBank/DDBJ databases">
        <authorList>
            <person name="Corre E."/>
            <person name="Pelletier E."/>
            <person name="Niang G."/>
            <person name="Scheremetjew M."/>
            <person name="Finn R."/>
            <person name="Kale V."/>
            <person name="Holt S."/>
            <person name="Cochrane G."/>
            <person name="Meng A."/>
            <person name="Brown T."/>
            <person name="Cohen L."/>
        </authorList>
    </citation>
    <scope>NUCLEOTIDE SEQUENCE</scope>
    <source>
        <strain evidence="1">Isolate 1302-5</strain>
    </source>
</reference>
<gene>
    <name evidence="1" type="ORF">OAUR00152_LOCUS29778</name>
</gene>
<proteinExistence type="predicted"/>
<name>A0A7S4N5X2_9STRA</name>
<protein>
    <submittedName>
        <fullName evidence="1">Uncharacterized protein</fullName>
    </submittedName>
</protein>
<sequence>MGATVRFFTVDSVKSADTTPSPPGKGGGGSHGIGRCAVEQCCRFSGEVNIDNQETTVVPAELLRLSSDNIRRKRDCMSLGELIVERCQPCWVFTCCEAIARTPVV</sequence>
<evidence type="ECO:0000313" key="1">
    <source>
        <dbReference type="EMBL" id="CAE2267441.1"/>
    </source>
</evidence>
<accession>A0A7S4N5X2</accession>